<accession>A0ABQ5STP2</accession>
<keyword evidence="2" id="KW-1185">Reference proteome</keyword>
<protein>
    <submittedName>
        <fullName evidence="1">Uncharacterized protein</fullName>
    </submittedName>
</protein>
<gene>
    <name evidence="1" type="ORF">GCM10017579_15640</name>
</gene>
<proteinExistence type="predicted"/>
<reference evidence="1" key="2">
    <citation type="submission" date="2023-01" db="EMBL/GenBank/DDBJ databases">
        <authorList>
            <person name="Sun Q."/>
            <person name="Evtushenko L."/>
        </authorList>
    </citation>
    <scope>NUCLEOTIDE SEQUENCE</scope>
    <source>
        <strain evidence="1">VKM Ac-1246</strain>
    </source>
</reference>
<sequence length="155" mass="17289">MVVTYGPRDSRCLYPQNAPQAIHWAPVGGDAKAVVRDLISAVKETVPLAAQPEAKADVAALLERFEQCRAVDPDDVKPIAQHHCIWEMRLDIQTHGLCLRIYETEIAELPAHIVALHAHRKVISGSPEDIRTAQDNEILVASTRWDDGRPQFWGL</sequence>
<comment type="caution">
    <text evidence="1">The sequence shown here is derived from an EMBL/GenBank/DDBJ whole genome shotgun (WGS) entry which is preliminary data.</text>
</comment>
<dbReference type="Proteomes" id="UP001142292">
    <property type="component" value="Unassembled WGS sequence"/>
</dbReference>
<evidence type="ECO:0000313" key="2">
    <source>
        <dbReference type="Proteomes" id="UP001142292"/>
    </source>
</evidence>
<reference evidence="1" key="1">
    <citation type="journal article" date="2014" name="Int. J. Syst. Evol. Microbiol.">
        <title>Complete genome of a new Firmicutes species belonging to the dominant human colonic microbiota ('Ruminococcus bicirculans') reveals two chromosomes and a selective capacity to utilize plant glucans.</title>
        <authorList>
            <consortium name="NISC Comparative Sequencing Program"/>
            <person name="Wegmann U."/>
            <person name="Louis P."/>
            <person name="Goesmann A."/>
            <person name="Henrissat B."/>
            <person name="Duncan S.H."/>
            <person name="Flint H.J."/>
        </authorList>
    </citation>
    <scope>NUCLEOTIDE SEQUENCE</scope>
    <source>
        <strain evidence="1">VKM Ac-1246</strain>
    </source>
</reference>
<evidence type="ECO:0000313" key="1">
    <source>
        <dbReference type="EMBL" id="GLJ67528.1"/>
    </source>
</evidence>
<organism evidence="1 2">
    <name type="scientific">Nocardioides luteus</name>
    <dbReference type="NCBI Taxonomy" id="1844"/>
    <lineage>
        <taxon>Bacteria</taxon>
        <taxon>Bacillati</taxon>
        <taxon>Actinomycetota</taxon>
        <taxon>Actinomycetes</taxon>
        <taxon>Propionibacteriales</taxon>
        <taxon>Nocardioidaceae</taxon>
        <taxon>Nocardioides</taxon>
    </lineage>
</organism>
<name>A0ABQ5STP2_9ACTN</name>
<dbReference type="EMBL" id="BSEL01000004">
    <property type="protein sequence ID" value="GLJ67528.1"/>
    <property type="molecule type" value="Genomic_DNA"/>
</dbReference>